<feature type="region of interest" description="Disordered" evidence="1">
    <location>
        <begin position="89"/>
        <end position="121"/>
    </location>
</feature>
<accession>A0A7X0S084</accession>
<gene>
    <name evidence="2" type="ORF">H7C19_33255</name>
</gene>
<feature type="compositionally biased region" description="Low complexity" evidence="1">
    <location>
        <begin position="89"/>
        <end position="120"/>
    </location>
</feature>
<evidence type="ECO:0000313" key="2">
    <source>
        <dbReference type="EMBL" id="MBB6675540.1"/>
    </source>
</evidence>
<dbReference type="Proteomes" id="UP000547209">
    <property type="component" value="Unassembled WGS sequence"/>
</dbReference>
<evidence type="ECO:0000313" key="3">
    <source>
        <dbReference type="Proteomes" id="UP000547209"/>
    </source>
</evidence>
<protein>
    <recommendedName>
        <fullName evidence="4">Endolytic transglycosylase MltG</fullName>
    </recommendedName>
</protein>
<evidence type="ECO:0008006" key="4">
    <source>
        <dbReference type="Google" id="ProtNLM"/>
    </source>
</evidence>
<dbReference type="AlphaFoldDB" id="A0A7X0S084"/>
<sequence>MRKNRSLLVGLGIGLMLGAAMLQLMTAAQKQQDGLESRDPLSLETVKKDAEGLGYSLLKIGGDTYSQAQLDEAVKKAAEKAAAEAAAAKPAADAGAAKPEASPSATSAASPESSPSKSESGITGLYIAYNDDLTRVASNLADLDLIDDKAAFLKKAKPYAKALQVGLSKFTGQPTFDDIIAEITRRKH</sequence>
<reference evidence="2 3" key="1">
    <citation type="submission" date="2020-08" db="EMBL/GenBank/DDBJ databases">
        <title>Cohnella phylogeny.</title>
        <authorList>
            <person name="Dunlap C."/>
        </authorList>
    </citation>
    <scope>NUCLEOTIDE SEQUENCE [LARGE SCALE GENOMIC DNA]</scope>
    <source>
        <strain evidence="2 3">DSM 28246</strain>
    </source>
</reference>
<proteinExistence type="predicted"/>
<dbReference type="RefSeq" id="WP_185673391.1">
    <property type="nucleotide sequence ID" value="NZ_JACJVP010000079.1"/>
</dbReference>
<organism evidence="2 3">
    <name type="scientific">Cohnella nanjingensis</name>
    <dbReference type="NCBI Taxonomy" id="1387779"/>
    <lineage>
        <taxon>Bacteria</taxon>
        <taxon>Bacillati</taxon>
        <taxon>Bacillota</taxon>
        <taxon>Bacilli</taxon>
        <taxon>Bacillales</taxon>
        <taxon>Paenibacillaceae</taxon>
        <taxon>Cohnella</taxon>
    </lineage>
</organism>
<keyword evidence="3" id="KW-1185">Reference proteome</keyword>
<dbReference type="EMBL" id="JACJVP010000079">
    <property type="protein sequence ID" value="MBB6675540.1"/>
    <property type="molecule type" value="Genomic_DNA"/>
</dbReference>
<name>A0A7X0S084_9BACL</name>
<evidence type="ECO:0000256" key="1">
    <source>
        <dbReference type="SAM" id="MobiDB-lite"/>
    </source>
</evidence>
<comment type="caution">
    <text evidence="2">The sequence shown here is derived from an EMBL/GenBank/DDBJ whole genome shotgun (WGS) entry which is preliminary data.</text>
</comment>